<dbReference type="Proteomes" id="UP001374535">
    <property type="component" value="Chromosome 4"/>
</dbReference>
<reference evidence="1 2" key="1">
    <citation type="journal article" date="2023" name="Life. Sci Alliance">
        <title>Evolutionary insights into 3D genome organization and epigenetic landscape of Vigna mungo.</title>
        <authorList>
            <person name="Junaid A."/>
            <person name="Singh B."/>
            <person name="Bhatia S."/>
        </authorList>
    </citation>
    <scope>NUCLEOTIDE SEQUENCE [LARGE SCALE GENOMIC DNA]</scope>
    <source>
        <strain evidence="1">Urdbean</strain>
    </source>
</reference>
<name>A0AAQ3NQD0_VIGMU</name>
<protein>
    <submittedName>
        <fullName evidence="1">Uncharacterized protein</fullName>
    </submittedName>
</protein>
<evidence type="ECO:0000313" key="2">
    <source>
        <dbReference type="Proteomes" id="UP001374535"/>
    </source>
</evidence>
<evidence type="ECO:0000313" key="1">
    <source>
        <dbReference type="EMBL" id="WVZ14291.1"/>
    </source>
</evidence>
<proteinExistence type="predicted"/>
<organism evidence="1 2">
    <name type="scientific">Vigna mungo</name>
    <name type="common">Black gram</name>
    <name type="synonym">Phaseolus mungo</name>
    <dbReference type="NCBI Taxonomy" id="3915"/>
    <lineage>
        <taxon>Eukaryota</taxon>
        <taxon>Viridiplantae</taxon>
        <taxon>Streptophyta</taxon>
        <taxon>Embryophyta</taxon>
        <taxon>Tracheophyta</taxon>
        <taxon>Spermatophyta</taxon>
        <taxon>Magnoliopsida</taxon>
        <taxon>eudicotyledons</taxon>
        <taxon>Gunneridae</taxon>
        <taxon>Pentapetalae</taxon>
        <taxon>rosids</taxon>
        <taxon>fabids</taxon>
        <taxon>Fabales</taxon>
        <taxon>Fabaceae</taxon>
        <taxon>Papilionoideae</taxon>
        <taxon>50 kb inversion clade</taxon>
        <taxon>NPAAA clade</taxon>
        <taxon>indigoferoid/millettioid clade</taxon>
        <taxon>Phaseoleae</taxon>
        <taxon>Vigna</taxon>
    </lineage>
</organism>
<dbReference type="AlphaFoldDB" id="A0AAQ3NQD0"/>
<keyword evidence="2" id="KW-1185">Reference proteome</keyword>
<gene>
    <name evidence="1" type="ORF">V8G54_011857</name>
</gene>
<dbReference type="EMBL" id="CP144697">
    <property type="protein sequence ID" value="WVZ14291.1"/>
    <property type="molecule type" value="Genomic_DNA"/>
</dbReference>
<sequence length="147" mass="15043">MQIFITEAAPIRCSATTASPGLQSPLSVADLRAASRITSVDSASVALADPSPNIGIKPLYIKLCLAGVSSLQVQSNESVVKTGTTTDNIGTAGLYLATNLAVDPPRVSTTMSFALALLAVRTADDARLSSGLIGKGVDFIISLKIAP</sequence>
<accession>A0AAQ3NQD0</accession>